<sequence>MPNVNIFGYLSPNFNMSELENIFGRNAQLVVLEYLIRNRGTTTYLSDIAEEAGLSHSSVARVVEPLLEMNIVKEGKVGKQIRTFTLNEDSETTRLLIRFYGDLAKILGE</sequence>
<gene>
    <name evidence="1" type="ORF">ALDDBJOO_00015</name>
</gene>
<protein>
    <recommendedName>
        <fullName evidence="2">HTH marR-type domain-containing protein</fullName>
    </recommendedName>
</protein>
<dbReference type="Gene3D" id="1.10.10.10">
    <property type="entry name" value="Winged helix-like DNA-binding domain superfamily/Winged helix DNA-binding domain"/>
    <property type="match status" value="1"/>
</dbReference>
<evidence type="ECO:0008006" key="2">
    <source>
        <dbReference type="Google" id="ProtNLM"/>
    </source>
</evidence>
<organism evidence="1">
    <name type="scientific">Candidatus Methanophagaceae archaeon ANME-1 ERB6</name>
    <dbReference type="NCBI Taxonomy" id="2759912"/>
    <lineage>
        <taxon>Archaea</taxon>
        <taxon>Methanobacteriati</taxon>
        <taxon>Methanobacteriota</taxon>
        <taxon>Stenosarchaea group</taxon>
        <taxon>Methanomicrobia</taxon>
        <taxon>Candidatus Methanophagales</taxon>
        <taxon>Candidatus Methanophagaceae</taxon>
    </lineage>
</organism>
<dbReference type="SUPFAM" id="SSF46785">
    <property type="entry name" value="Winged helix' DNA-binding domain"/>
    <property type="match status" value="1"/>
</dbReference>
<evidence type="ECO:0000313" key="1">
    <source>
        <dbReference type="EMBL" id="QNO53839.1"/>
    </source>
</evidence>
<name>A0A7G9Z0Q5_9EURY</name>
<dbReference type="InterPro" id="IPR036388">
    <property type="entry name" value="WH-like_DNA-bd_sf"/>
</dbReference>
<proteinExistence type="predicted"/>
<dbReference type="EMBL" id="MT631553">
    <property type="protein sequence ID" value="QNO53839.1"/>
    <property type="molecule type" value="Genomic_DNA"/>
</dbReference>
<reference evidence="1" key="1">
    <citation type="submission" date="2020-06" db="EMBL/GenBank/DDBJ databases">
        <title>Unique genomic features of the anaerobic methanotrophic archaea.</title>
        <authorList>
            <person name="Chadwick G.L."/>
            <person name="Skennerton C.T."/>
            <person name="Laso-Perez R."/>
            <person name="Leu A.O."/>
            <person name="Speth D.R."/>
            <person name="Yu H."/>
            <person name="Morgan-Lang C."/>
            <person name="Hatzenpichler R."/>
            <person name="Goudeau D."/>
            <person name="Malmstrom R."/>
            <person name="Brazelton W.J."/>
            <person name="Woyke T."/>
            <person name="Hallam S.J."/>
            <person name="Tyson G.W."/>
            <person name="Wegener G."/>
            <person name="Boetius A."/>
            <person name="Orphan V."/>
        </authorList>
    </citation>
    <scope>NUCLEOTIDE SEQUENCE</scope>
</reference>
<accession>A0A7G9Z0Q5</accession>
<dbReference type="AlphaFoldDB" id="A0A7G9Z0Q5"/>
<dbReference type="InterPro" id="IPR036390">
    <property type="entry name" value="WH_DNA-bd_sf"/>
</dbReference>